<keyword evidence="1" id="KW-0175">Coiled coil</keyword>
<evidence type="ECO:0000313" key="2">
    <source>
        <dbReference type="EMBL" id="KAL0401022.1"/>
    </source>
</evidence>
<accession>A0AAW2T948</accession>
<dbReference type="AlphaFoldDB" id="A0AAW2T948"/>
<dbReference type="EMBL" id="JACGWN010000015">
    <property type="protein sequence ID" value="KAL0401022.1"/>
    <property type="molecule type" value="Genomic_DNA"/>
</dbReference>
<evidence type="ECO:0000256" key="1">
    <source>
        <dbReference type="SAM" id="Coils"/>
    </source>
</evidence>
<sequence>MGNVDADLERLSKAWKLTDEEEDGVILPRGLWEANTDSLKLCSVGRLLSNRPIRFETLCSSLQSMLLPVKGMEIKQLEEGCFLLRFQHIIDKTPQLPDSRGGQYGEELDSSPSAFNRGKAVDIDMTGGEEQCQWRGEEHLTRAFDRLLKWVRETLWGDDSRGKAQVDLLALNLVNITLQFTSKNQFLVRGGLAGAVVRVEAHEVWGSVFAHSIQGSLVAKIRTCRLGLWQWNRDSFGNIRRKSKELGDKINGMLANTITEERKVEIEELQDSLENLVVEEEFFSKQQPKALWLAAMDHKTSFFHTKPNERRVCKDIRKTKDNNGAEVKGGLGFRRFKEYNLVLLAKQAWRVSMYPGGILLAVLGQNYFPSATFFEARLGSSLLYTWRSIWDARDLLAAGIRWKVGDGRSISIAEHPWLPRPSTFQLIARPSSLPNGLKVMALITPLNEWDEALIRSEFCPADADCILGIPLQGADAREKLI</sequence>
<organism evidence="2">
    <name type="scientific">Sesamum latifolium</name>
    <dbReference type="NCBI Taxonomy" id="2727402"/>
    <lineage>
        <taxon>Eukaryota</taxon>
        <taxon>Viridiplantae</taxon>
        <taxon>Streptophyta</taxon>
        <taxon>Embryophyta</taxon>
        <taxon>Tracheophyta</taxon>
        <taxon>Spermatophyta</taxon>
        <taxon>Magnoliopsida</taxon>
        <taxon>eudicotyledons</taxon>
        <taxon>Gunneridae</taxon>
        <taxon>Pentapetalae</taxon>
        <taxon>asterids</taxon>
        <taxon>lamiids</taxon>
        <taxon>Lamiales</taxon>
        <taxon>Pedaliaceae</taxon>
        <taxon>Sesamum</taxon>
    </lineage>
</organism>
<protein>
    <submittedName>
        <fullName evidence="2">Uncharacterized protein</fullName>
    </submittedName>
</protein>
<gene>
    <name evidence="2" type="ORF">Slati_4132100</name>
</gene>
<name>A0AAW2T948_9LAMI</name>
<comment type="caution">
    <text evidence="2">The sequence shown here is derived from an EMBL/GenBank/DDBJ whole genome shotgun (WGS) entry which is preliminary data.</text>
</comment>
<feature type="coiled-coil region" evidence="1">
    <location>
        <begin position="259"/>
        <end position="286"/>
    </location>
</feature>
<reference evidence="2" key="1">
    <citation type="submission" date="2020-06" db="EMBL/GenBank/DDBJ databases">
        <authorList>
            <person name="Li T."/>
            <person name="Hu X."/>
            <person name="Zhang T."/>
            <person name="Song X."/>
            <person name="Zhang H."/>
            <person name="Dai N."/>
            <person name="Sheng W."/>
            <person name="Hou X."/>
            <person name="Wei L."/>
        </authorList>
    </citation>
    <scope>NUCLEOTIDE SEQUENCE</scope>
    <source>
        <strain evidence="2">KEN1</strain>
        <tissue evidence="2">Leaf</tissue>
    </source>
</reference>
<proteinExistence type="predicted"/>
<reference evidence="2" key="2">
    <citation type="journal article" date="2024" name="Plant">
        <title>Genomic evolution and insights into agronomic trait innovations of Sesamum species.</title>
        <authorList>
            <person name="Miao H."/>
            <person name="Wang L."/>
            <person name="Qu L."/>
            <person name="Liu H."/>
            <person name="Sun Y."/>
            <person name="Le M."/>
            <person name="Wang Q."/>
            <person name="Wei S."/>
            <person name="Zheng Y."/>
            <person name="Lin W."/>
            <person name="Duan Y."/>
            <person name="Cao H."/>
            <person name="Xiong S."/>
            <person name="Wang X."/>
            <person name="Wei L."/>
            <person name="Li C."/>
            <person name="Ma Q."/>
            <person name="Ju M."/>
            <person name="Zhao R."/>
            <person name="Li G."/>
            <person name="Mu C."/>
            <person name="Tian Q."/>
            <person name="Mei H."/>
            <person name="Zhang T."/>
            <person name="Gao T."/>
            <person name="Zhang H."/>
        </authorList>
    </citation>
    <scope>NUCLEOTIDE SEQUENCE</scope>
    <source>
        <strain evidence="2">KEN1</strain>
    </source>
</reference>